<protein>
    <submittedName>
        <fullName evidence="1">Uncharacterized protein</fullName>
    </submittedName>
</protein>
<sequence length="85" mass="9059">MQLTTADAAQLKKIISIAQTLLEKAGEKGAKGARAAGVAHTRIRRSGKDLSAFRKMLKAERKAGVPVADLAKKHGISPSYIYQLG</sequence>
<reference evidence="1" key="1">
    <citation type="submission" date="2023-07" db="EMBL/GenBank/DDBJ databases">
        <authorList>
            <person name="Pelsma A.J. K."/>
        </authorList>
    </citation>
    <scope>NUCLEOTIDE SEQUENCE</scope>
</reference>
<proteinExistence type="predicted"/>
<dbReference type="AlphaFoldDB" id="A0AA48M0N5"/>
<gene>
    <name evidence="1" type="ORF">AMST5_00627</name>
</gene>
<accession>A0AA48M0N5</accession>
<name>A0AA48M0N5_9ZZZZ</name>
<dbReference type="EMBL" id="OY288114">
    <property type="protein sequence ID" value="CAJ0853226.1"/>
    <property type="molecule type" value="Genomic_DNA"/>
</dbReference>
<organism evidence="1">
    <name type="scientific">freshwater sediment metagenome</name>
    <dbReference type="NCBI Taxonomy" id="556182"/>
    <lineage>
        <taxon>unclassified sequences</taxon>
        <taxon>metagenomes</taxon>
        <taxon>ecological metagenomes</taxon>
    </lineage>
</organism>
<evidence type="ECO:0000313" key="1">
    <source>
        <dbReference type="EMBL" id="CAJ0853226.1"/>
    </source>
</evidence>